<name>A0A315USZ0_GAMAF</name>
<feature type="compositionally biased region" description="Low complexity" evidence="1">
    <location>
        <begin position="390"/>
        <end position="403"/>
    </location>
</feature>
<reference evidence="2 3" key="1">
    <citation type="journal article" date="2018" name="G3 (Bethesda)">
        <title>A High-Quality Reference Genome for the Invasive Mosquitofish Gambusia affinis Using a Chicago Library.</title>
        <authorList>
            <person name="Hoffberg S.L."/>
            <person name="Troendle N.J."/>
            <person name="Glenn T.C."/>
            <person name="Mahmud O."/>
            <person name="Louha S."/>
            <person name="Chalopin D."/>
            <person name="Bennetzen J.L."/>
            <person name="Mauricio R."/>
        </authorList>
    </citation>
    <scope>NUCLEOTIDE SEQUENCE [LARGE SCALE GENOMIC DNA]</scope>
    <source>
        <strain evidence="2">NE01/NJP1002.9</strain>
        <tissue evidence="2">Muscle</tissue>
    </source>
</reference>
<organism evidence="2 3">
    <name type="scientific">Gambusia affinis</name>
    <name type="common">Western mosquitofish</name>
    <name type="synonym">Heterandria affinis</name>
    <dbReference type="NCBI Taxonomy" id="33528"/>
    <lineage>
        <taxon>Eukaryota</taxon>
        <taxon>Metazoa</taxon>
        <taxon>Chordata</taxon>
        <taxon>Craniata</taxon>
        <taxon>Vertebrata</taxon>
        <taxon>Euteleostomi</taxon>
        <taxon>Actinopterygii</taxon>
        <taxon>Neopterygii</taxon>
        <taxon>Teleostei</taxon>
        <taxon>Neoteleostei</taxon>
        <taxon>Acanthomorphata</taxon>
        <taxon>Ovalentaria</taxon>
        <taxon>Atherinomorphae</taxon>
        <taxon>Cyprinodontiformes</taxon>
        <taxon>Poeciliidae</taxon>
        <taxon>Poeciliinae</taxon>
        <taxon>Gambusia</taxon>
    </lineage>
</organism>
<gene>
    <name evidence="2" type="ORF">CCH79_00011198</name>
</gene>
<dbReference type="EMBL" id="NHOQ01002838">
    <property type="protein sequence ID" value="PWA14514.1"/>
    <property type="molecule type" value="Genomic_DNA"/>
</dbReference>
<evidence type="ECO:0000313" key="3">
    <source>
        <dbReference type="Proteomes" id="UP000250572"/>
    </source>
</evidence>
<keyword evidence="3" id="KW-1185">Reference proteome</keyword>
<evidence type="ECO:0000313" key="2">
    <source>
        <dbReference type="EMBL" id="PWA14514.1"/>
    </source>
</evidence>
<sequence length="664" mass="75374">MTHKRSDVLTSGFQKKVFSTSSMAQSLRNMLEANTARFKKSLDQIAEKYSKLKDKDDVQEIDINQIKLKSNSFKVFRTVQRPPRTVIVKASVTAHSQLNLSCETDKVKDGSEHTNEDSAEGTLKSLDEIWWNPSESEFLPEDQDEELQVSLSSRSNTLAELYPTMVSRIERAWHRQAVSTAARSVLRRYRRWRQRSRRLNTTFDFTARPNDTLVKPSASKKLLAKDSGRPAERMWTETISRPRLGPSTLASLRNGRPSPGRVRGLLIGDTPHHVRVMDCSDTTNPREMLLNKAFTVYEYSPRKQTHLADQMPINAKSSPDSSFRLRRLSVSSAEVSAAETLSVPERPNIYRTPARHSPFKARTASPLSRSPLEFSRRKYDEGWSREPMKPRSLSASMSSPSKRPVVLVKMVDPQDSTQSPRQRPTSHRGFRRNLSYDSSLPRHAYPLPNKVEEDYLRVYHKFVCQNKSAPFDALPCRLCGRRSEAGRTSSFTSLAALALSPHRSILRKRDREQRCDGDPQSKRLRYENYAFSPGSKRHSDEMLRRRRSPKPSAVPYSPGKHRSQESTAYLDAWMDRHQPLFSSPGEAQMAGQSPSTMLLLLLSQLPLEFYWIFPSQTGRAVAYFLVGADILLLEGGYSLLDSRDESLHGQILDAVGACAAQMSI</sequence>
<feature type="compositionally biased region" description="Polar residues" evidence="1">
    <location>
        <begin position="414"/>
        <end position="423"/>
    </location>
</feature>
<protein>
    <submittedName>
        <fullName evidence="2">Uncharacterized protein</fullName>
    </submittedName>
</protein>
<dbReference type="AlphaFoldDB" id="A0A315USZ0"/>
<comment type="caution">
    <text evidence="2">The sequence shown here is derived from an EMBL/GenBank/DDBJ whole genome shotgun (WGS) entry which is preliminary data.</text>
</comment>
<feature type="region of interest" description="Disordered" evidence="1">
    <location>
        <begin position="346"/>
        <end position="433"/>
    </location>
</feature>
<evidence type="ECO:0000256" key="1">
    <source>
        <dbReference type="SAM" id="MobiDB-lite"/>
    </source>
</evidence>
<proteinExistence type="predicted"/>
<feature type="region of interest" description="Disordered" evidence="1">
    <location>
        <begin position="532"/>
        <end position="563"/>
    </location>
</feature>
<feature type="compositionally biased region" description="Basic and acidic residues" evidence="1">
    <location>
        <begin position="374"/>
        <end position="389"/>
    </location>
</feature>
<dbReference type="Proteomes" id="UP000250572">
    <property type="component" value="Unassembled WGS sequence"/>
</dbReference>
<accession>A0A315USZ0</accession>